<reference evidence="1 2" key="1">
    <citation type="submission" date="2018-05" db="EMBL/GenBank/DDBJ databases">
        <title>Mucilaginibacter hurinus sp. nov., isolated from briquette warehouse soil.</title>
        <authorList>
            <person name="Choi L."/>
        </authorList>
    </citation>
    <scope>NUCLEOTIDE SEQUENCE [LARGE SCALE GENOMIC DNA]</scope>
    <source>
        <strain evidence="1 2">ZR32</strain>
    </source>
</reference>
<proteinExistence type="predicted"/>
<keyword evidence="2" id="KW-1185">Reference proteome</keyword>
<dbReference type="EMBL" id="QGDC01000001">
    <property type="protein sequence ID" value="RCH56840.1"/>
    <property type="molecule type" value="Genomic_DNA"/>
</dbReference>
<protein>
    <recommendedName>
        <fullName evidence="3">DUF3945 domain-containing protein</fullName>
    </recommendedName>
</protein>
<name>A0A367GU56_9SPHI</name>
<evidence type="ECO:0000313" key="2">
    <source>
        <dbReference type="Proteomes" id="UP000253209"/>
    </source>
</evidence>
<dbReference type="AlphaFoldDB" id="A0A367GU56"/>
<evidence type="ECO:0008006" key="3">
    <source>
        <dbReference type="Google" id="ProtNLM"/>
    </source>
</evidence>
<dbReference type="Proteomes" id="UP000253209">
    <property type="component" value="Unassembled WGS sequence"/>
</dbReference>
<evidence type="ECO:0000313" key="1">
    <source>
        <dbReference type="EMBL" id="RCH56840.1"/>
    </source>
</evidence>
<gene>
    <name evidence="1" type="ORF">DJ568_03010</name>
</gene>
<comment type="caution">
    <text evidence="1">The sequence shown here is derived from an EMBL/GenBank/DDBJ whole genome shotgun (WGS) entry which is preliminary data.</text>
</comment>
<dbReference type="RefSeq" id="WP_114003737.1">
    <property type="nucleotide sequence ID" value="NZ_QGDC01000001.1"/>
</dbReference>
<organism evidence="1 2">
    <name type="scientific">Mucilaginibacter hurinus</name>
    <dbReference type="NCBI Taxonomy" id="2201324"/>
    <lineage>
        <taxon>Bacteria</taxon>
        <taxon>Pseudomonadati</taxon>
        <taxon>Bacteroidota</taxon>
        <taxon>Sphingobacteriia</taxon>
        <taxon>Sphingobacteriales</taxon>
        <taxon>Sphingobacteriaceae</taxon>
        <taxon>Mucilaginibacter</taxon>
    </lineage>
</organism>
<dbReference type="OrthoDB" id="791468at2"/>
<sequence length="342" mass="39685">MKPVNRVLLAFKAWDDQKAEFDPLLKNGASDEKTMHRLQLLHLQQARHRLLRSIRPDELPFMALLKAQIERSEKKVYPNLWLRLFFRLKDRFMDGPAYLQDQARQRSENMETLKEQLKERGLSSVAGRLDHHLDLDHRQVCLPLNSQLGPDKRLDLDLHFEKDAYGNFQLQLLEGTLLQKDQDIRHFRFELSDWPGLKASQALNLLEGRPIKQVYTDATGSENQRWVELGQNGVQYYSPGHPFDVAEAILVFPNITRNPEDLIHYLETGKQVATFWKHDGNLQSVYVQADPGNNTLKFFDGKQRPVTAEQLNQKAKQATKLQRPDQSLAVTQKKLKNGHRVN</sequence>
<accession>A0A367GU56</accession>